<feature type="domain" description="Bms1-type G" evidence="8">
    <location>
        <begin position="85"/>
        <end position="250"/>
    </location>
</feature>
<evidence type="ECO:0000256" key="7">
    <source>
        <dbReference type="SAM" id="MobiDB-lite"/>
    </source>
</evidence>
<dbReference type="Pfam" id="PF04950">
    <property type="entry name" value="RIBIOP_C"/>
    <property type="match status" value="1"/>
</dbReference>
<dbReference type="Pfam" id="PF22298">
    <property type="entry name" value="Tsr1_G-like"/>
    <property type="match status" value="1"/>
</dbReference>
<dbReference type="PROSITE" id="PS51714">
    <property type="entry name" value="G_BMS1"/>
    <property type="match status" value="1"/>
</dbReference>
<evidence type="ECO:0000313" key="10">
    <source>
        <dbReference type="Proteomes" id="UP001642483"/>
    </source>
</evidence>
<organism evidence="9 10">
    <name type="scientific">Clavelina lepadiformis</name>
    <name type="common">Light-bulb sea squirt</name>
    <name type="synonym">Ascidia lepadiformis</name>
    <dbReference type="NCBI Taxonomy" id="159417"/>
    <lineage>
        <taxon>Eukaryota</taxon>
        <taxon>Metazoa</taxon>
        <taxon>Chordata</taxon>
        <taxon>Tunicata</taxon>
        <taxon>Ascidiacea</taxon>
        <taxon>Aplousobranchia</taxon>
        <taxon>Clavelinidae</taxon>
        <taxon>Clavelina</taxon>
    </lineage>
</organism>
<dbReference type="InterPro" id="IPR030387">
    <property type="entry name" value="G_Bms1/Tsr1_dom"/>
</dbReference>
<evidence type="ECO:0000313" key="9">
    <source>
        <dbReference type="EMBL" id="CAK8680253.1"/>
    </source>
</evidence>
<dbReference type="SMART" id="SM00785">
    <property type="entry name" value="AARP2CN"/>
    <property type="match status" value="1"/>
</dbReference>
<evidence type="ECO:0000256" key="4">
    <source>
        <dbReference type="ARBA" id="ARBA00037087"/>
    </source>
</evidence>
<dbReference type="SMART" id="SM01362">
    <property type="entry name" value="DUF663"/>
    <property type="match status" value="1"/>
</dbReference>
<keyword evidence="2" id="KW-0690">Ribosome biogenesis</keyword>
<gene>
    <name evidence="9" type="ORF">CVLEPA_LOCUS10526</name>
</gene>
<feature type="compositionally biased region" description="Basic residues" evidence="7">
    <location>
        <begin position="17"/>
        <end position="28"/>
    </location>
</feature>
<evidence type="ECO:0000256" key="5">
    <source>
        <dbReference type="ARBA" id="ARBA00038288"/>
    </source>
</evidence>
<dbReference type="InterPro" id="IPR039761">
    <property type="entry name" value="Bms1/Tsr1"/>
</dbReference>
<evidence type="ECO:0000256" key="3">
    <source>
        <dbReference type="ARBA" id="ARBA00023242"/>
    </source>
</evidence>
<keyword evidence="3" id="KW-0539">Nucleus</keyword>
<evidence type="ECO:0000256" key="1">
    <source>
        <dbReference type="ARBA" id="ARBA00004604"/>
    </source>
</evidence>
<name>A0ABP0FQK0_CLALP</name>
<reference evidence="9 10" key="1">
    <citation type="submission" date="2024-02" db="EMBL/GenBank/DDBJ databases">
        <authorList>
            <person name="Daric V."/>
            <person name="Darras S."/>
        </authorList>
    </citation>
    <scope>NUCLEOTIDE SEQUENCE [LARGE SCALE GENOMIC DNA]</scope>
</reference>
<dbReference type="InterPro" id="IPR007034">
    <property type="entry name" value="BMS1_TSR1_C"/>
</dbReference>
<protein>
    <recommendedName>
        <fullName evidence="6">Pre-rRNA-processing protein TSR1 homolog</fullName>
    </recommendedName>
</protein>
<feature type="compositionally biased region" description="Basic residues" evidence="7">
    <location>
        <begin position="45"/>
        <end position="62"/>
    </location>
</feature>
<evidence type="ECO:0000256" key="6">
    <source>
        <dbReference type="ARBA" id="ARBA00040070"/>
    </source>
</evidence>
<accession>A0ABP0FQK0</accession>
<keyword evidence="10" id="KW-1185">Reference proteome</keyword>
<comment type="subcellular location">
    <subcellularLocation>
        <location evidence="1">Nucleus</location>
        <location evidence="1">Nucleolus</location>
    </subcellularLocation>
</comment>
<dbReference type="Pfam" id="PF08142">
    <property type="entry name" value="AARP2CN"/>
    <property type="match status" value="1"/>
</dbReference>
<dbReference type="EMBL" id="CAWYQH010000068">
    <property type="protein sequence ID" value="CAK8680253.1"/>
    <property type="molecule type" value="Genomic_DNA"/>
</dbReference>
<evidence type="ECO:0000256" key="2">
    <source>
        <dbReference type="ARBA" id="ARBA00022517"/>
    </source>
</evidence>
<dbReference type="PANTHER" id="PTHR12858">
    <property type="entry name" value="RIBOSOME BIOGENESIS PROTEIN"/>
    <property type="match status" value="1"/>
</dbReference>
<comment type="function">
    <text evidence="4">Required during maturation of the 40S ribosomal subunit in the nucleolus.</text>
</comment>
<dbReference type="PANTHER" id="PTHR12858:SF1">
    <property type="entry name" value="PRE-RRNA-PROCESSING PROTEIN TSR1 HOMOLOG"/>
    <property type="match status" value="1"/>
</dbReference>
<dbReference type="Proteomes" id="UP001642483">
    <property type="component" value="Unassembled WGS sequence"/>
</dbReference>
<feature type="region of interest" description="Disordered" evidence="7">
    <location>
        <begin position="423"/>
        <end position="482"/>
    </location>
</feature>
<evidence type="ECO:0000259" key="8">
    <source>
        <dbReference type="PROSITE" id="PS51714"/>
    </source>
</evidence>
<sequence>MAITGQSHQPGVWKQQNKSHKTGRHRSKGQINVQHKGRVDVKTTSKQHKKVLQKVNRRHRSQQIRSQKREEVVNRKRSIGVGHNPPHLTVLVPLHQTVDVTRLSDFIQDCASSDGSVVSTAPLATAGFTVNIPRLRHRFQIIQPGSATYENVLDCVQVADTVVLVVACDENEPIDQQGHSILSCLLAQGMPAMVFVTQGLKELSAKMRHPVKKDIVKCLERYVAEVKFHVVDSEQDAFNMLRTVAELKRRTLGMRERRAYMLVEKVSHECDESKETGTLMVTGHIRGSSLDVNRLVHLAGWGNYQISHIDQIAEHCPWNVQKNKNPGEESMEEKKVIINGKSYQPWENIGVCVKCDPERQQDLISEAVVDPMDGEQTWPTNEELAEAEDIHGIVAESKTKVVKKVPKGTSDYQAAWILDNDEDWREGSEKASEDDESDVDMDDDLHPREEEASQVGDEIESVMMSEVDDTESQYDEKARDDPEDVVRFREERSHQMFPDEIDTPTDTSARVRFQKFRGLQSFRTSPWDPKENLPLDYGRIFQFQSFDRTRNRIRTSHVDEESSVKPGTYVTLHLMNVPKAYVDQHSPNSPLTLFGLFPHEQKMTVLHFALKQFNDSTIKSKDELLFHVGFRKFRARPIFSQHTLGNKHKMERFFPKEGVIIATVFAPITFPPANVIAFSESKGESEPVATGTLYKVDPDRIITKRVVLSGHPYRINKRAAVIRYMFFNREDVQWFKPVELRTKWGRRGHIKEPLGTHGHMKCMFNSQLVSQDTVLMCLHKRVFPKWSYEPLTPLCKAGTSIAGSDKIQGNESTFDEEFFME</sequence>
<proteinExistence type="inferred from homology"/>
<dbReference type="InterPro" id="IPR012948">
    <property type="entry name" value="AARP2CN"/>
</dbReference>
<comment type="similarity">
    <text evidence="5">Belongs to the TRAFAC class translation factor GTPase superfamily. Bms1-like GTPase family. TSR1 subfamily.</text>
</comment>
<feature type="compositionally biased region" description="Acidic residues" evidence="7">
    <location>
        <begin position="432"/>
        <end position="443"/>
    </location>
</feature>
<comment type="caution">
    <text evidence="9">The sequence shown here is derived from an EMBL/GenBank/DDBJ whole genome shotgun (WGS) entry which is preliminary data.</text>
</comment>
<feature type="region of interest" description="Disordered" evidence="7">
    <location>
        <begin position="1"/>
        <end position="75"/>
    </location>
</feature>